<dbReference type="Pfam" id="PF10629">
    <property type="entry name" value="CMI2B-like"/>
    <property type="match status" value="1"/>
</dbReference>
<keyword evidence="9 10" id="KW-0002">3D-structure</keyword>
<evidence type="ECO:0007829" key="10">
    <source>
        <dbReference type="PDB" id="8G3D"/>
    </source>
</evidence>
<dbReference type="PDB" id="8G3D">
    <property type="method" value="EM"/>
    <property type="resolution" value="3.70 A"/>
    <property type="chains" value="0C/1C=1-156"/>
</dbReference>
<dbReference type="EMDB" id="EMD-29685"/>
<gene>
    <name evidence="7" type="ORF">TTHERM_01052990</name>
</gene>
<protein>
    <recommendedName>
        <fullName evidence="6">Ciliary microtubule inner protein 2A-C-like domain-containing protein</fullName>
    </recommendedName>
</protein>
<dbReference type="EMBL" id="GG662759">
    <property type="protein sequence ID" value="EAR92251.2"/>
    <property type="molecule type" value="Genomic_DNA"/>
</dbReference>
<sequence>MYLQSKTTNNIPGYTGHIPQEELHEDILQINQAKSHIPGYAGYIPGIRSENMYGKTYGKITYMSVTNQHHKGPDLPPDLRYTSTVKGEFTDQKGVKKQELLRQAVIEEAKITSSGYGSSPLRTKYIDPSEYKEKEIQPAPECNLTYQEACKYAYSN</sequence>
<dbReference type="HOGENOM" id="CLU_1716775_0_0_1"/>
<evidence type="ECO:0000256" key="5">
    <source>
        <dbReference type="ARBA" id="ARBA00035661"/>
    </source>
</evidence>
<dbReference type="OrthoDB" id="283082at2759"/>
<reference evidence="9 10" key="2">
    <citation type="journal article" date="2023" name="Nat. Commun.">
        <title>Native doublet microtubules from Tetrahymena thermophila reveal the importance of outer junction proteins.</title>
        <authorList>
            <person name="Kubo S."/>
            <person name="Black C.S."/>
            <person name="Joachimiak E."/>
            <person name="Yang S.K."/>
            <person name="Legal T."/>
            <person name="Peri K."/>
            <person name="Khalifa A.A.Z."/>
            <person name="Ghanaeian A."/>
            <person name="McCafferty C.L."/>
            <person name="Valente-Paterno M."/>
            <person name="De Bellis C."/>
            <person name="Huynh P.M."/>
            <person name="Fan Z."/>
            <person name="Marcotte E.M."/>
            <person name="Wloga D."/>
            <person name="Bui K.H."/>
        </authorList>
    </citation>
    <scope>STRUCTURE BY ELECTRON MICROSCOPY (3.70 ANGSTROMS)</scope>
</reference>
<organism evidence="7 8">
    <name type="scientific">Tetrahymena thermophila (strain SB210)</name>
    <dbReference type="NCBI Taxonomy" id="312017"/>
    <lineage>
        <taxon>Eukaryota</taxon>
        <taxon>Sar</taxon>
        <taxon>Alveolata</taxon>
        <taxon>Ciliophora</taxon>
        <taxon>Intramacronucleata</taxon>
        <taxon>Oligohymenophorea</taxon>
        <taxon>Hymenostomatida</taxon>
        <taxon>Tetrahymenina</taxon>
        <taxon>Tetrahymenidae</taxon>
        <taxon>Tetrahymena</taxon>
    </lineage>
</organism>
<evidence type="ECO:0000256" key="3">
    <source>
        <dbReference type="ARBA" id="ARBA00023212"/>
    </source>
</evidence>
<evidence type="ECO:0007829" key="11">
    <source>
        <dbReference type="PDB" id="8SF7"/>
    </source>
</evidence>
<evidence type="ECO:0000313" key="8">
    <source>
        <dbReference type="Proteomes" id="UP000009168"/>
    </source>
</evidence>
<keyword evidence="4" id="KW-0966">Cell projection</keyword>
<keyword evidence="2" id="KW-0963">Cytoplasm</keyword>
<name>Q235M9_TETTS</name>
<reference evidence="8" key="1">
    <citation type="journal article" date="2006" name="PLoS Biol.">
        <title>Macronuclear genome sequence of the ciliate Tetrahymena thermophila, a model eukaryote.</title>
        <authorList>
            <person name="Eisen J.A."/>
            <person name="Coyne R.S."/>
            <person name="Wu M."/>
            <person name="Wu D."/>
            <person name="Thiagarajan M."/>
            <person name="Wortman J.R."/>
            <person name="Badger J.H."/>
            <person name="Ren Q."/>
            <person name="Amedeo P."/>
            <person name="Jones K.M."/>
            <person name="Tallon L.J."/>
            <person name="Delcher A.L."/>
            <person name="Salzberg S.L."/>
            <person name="Silva J.C."/>
            <person name="Haas B.J."/>
            <person name="Majoros W.H."/>
            <person name="Farzad M."/>
            <person name="Carlton J.M."/>
            <person name="Smith R.K. Jr."/>
            <person name="Garg J."/>
            <person name="Pearlman R.E."/>
            <person name="Karrer K.M."/>
            <person name="Sun L."/>
            <person name="Manning G."/>
            <person name="Elde N.C."/>
            <person name="Turkewitz A.P."/>
            <person name="Asai D.J."/>
            <person name="Wilkes D.E."/>
            <person name="Wang Y."/>
            <person name="Cai H."/>
            <person name="Collins K."/>
            <person name="Stewart B.A."/>
            <person name="Lee S.R."/>
            <person name="Wilamowska K."/>
            <person name="Weinberg Z."/>
            <person name="Ruzzo W.L."/>
            <person name="Wloga D."/>
            <person name="Gaertig J."/>
            <person name="Frankel J."/>
            <person name="Tsao C.-C."/>
            <person name="Gorovsky M.A."/>
            <person name="Keeling P.J."/>
            <person name="Waller R.F."/>
            <person name="Patron N.J."/>
            <person name="Cherry J.M."/>
            <person name="Stover N.A."/>
            <person name="Krieger C.J."/>
            <person name="del Toro C."/>
            <person name="Ryder H.F."/>
            <person name="Williamson S.C."/>
            <person name="Barbeau R.A."/>
            <person name="Hamilton E.P."/>
            <person name="Orias E."/>
        </authorList>
    </citation>
    <scope>NUCLEOTIDE SEQUENCE [LARGE SCALE GENOMIC DNA]</scope>
    <source>
        <strain evidence="8">SB210</strain>
    </source>
</reference>
<comment type="subcellular location">
    <subcellularLocation>
        <location evidence="1">Cytoplasm</location>
        <location evidence="1">Cytoskeleton</location>
        <location evidence="1">Cilium axoneme</location>
    </subcellularLocation>
</comment>
<evidence type="ECO:0000313" key="7">
    <source>
        <dbReference type="EMBL" id="EAR92251.2"/>
    </source>
</evidence>
<accession>Q235M9</accession>
<reference evidence="11" key="3">
    <citation type="journal article" date="2024" name="Elife">
        <title>Effect of alpha-tubulin acetylation on the doublet microtubule structure.</title>
        <authorList>
            <person name="Yang S.K."/>
            <person name="Kubo S."/>
            <person name="Black C.S."/>
            <person name="Peri K."/>
            <person name="Dai D."/>
            <person name="Legal T."/>
            <person name="Valente-Paterno M."/>
            <person name="Gaertig J."/>
            <person name="Bui K.H."/>
        </authorList>
    </citation>
    <scope>STRUCTURE BY ELECTRON MICROSCOPY (4.10 ANGSTROMS)</scope>
</reference>
<evidence type="ECO:0000256" key="1">
    <source>
        <dbReference type="ARBA" id="ARBA00004430"/>
    </source>
</evidence>
<dbReference type="InParanoid" id="Q235M9"/>
<dbReference type="RefSeq" id="XP_001012496.2">
    <property type="nucleotide sequence ID" value="XM_001012496.2"/>
</dbReference>
<proteinExistence type="evidence at protein level"/>
<dbReference type="Proteomes" id="UP000009168">
    <property type="component" value="Unassembled WGS sequence"/>
</dbReference>
<feature type="domain" description="Ciliary microtubule inner protein 2A-C-like" evidence="6">
    <location>
        <begin position="35"/>
        <end position="66"/>
    </location>
</feature>
<dbReference type="EMDB" id="EMD-40436"/>
<comment type="similarity">
    <text evidence="5">Belongs to the CIMIP2 family.</text>
</comment>
<dbReference type="InterPro" id="IPR018902">
    <property type="entry name" value="CMI2A-C-like_dom"/>
</dbReference>
<dbReference type="PDB" id="8SF7">
    <property type="method" value="EM"/>
    <property type="resolution" value="4.10 A"/>
    <property type="chains" value="0C/1C=1-156"/>
</dbReference>
<keyword evidence="8" id="KW-1185">Reference proteome</keyword>
<dbReference type="GO" id="GO:0005930">
    <property type="term" value="C:axoneme"/>
    <property type="evidence" value="ECO:0007669"/>
    <property type="project" value="UniProtKB-SubCell"/>
</dbReference>
<dbReference type="AlphaFoldDB" id="Q235M9"/>
<dbReference type="GeneID" id="7835643"/>
<evidence type="ECO:0000256" key="2">
    <source>
        <dbReference type="ARBA" id="ARBA00022490"/>
    </source>
</evidence>
<dbReference type="PDB" id="8G2Z">
    <property type="method" value="EM"/>
    <property type="resolution" value="4.10 A"/>
    <property type="chains" value="0C/1C=1-156"/>
</dbReference>
<evidence type="ECO:0007829" key="9">
    <source>
        <dbReference type="PDB" id="8G2Z"/>
    </source>
</evidence>
<dbReference type="KEGG" id="tet:TTHERM_01052990"/>
<evidence type="ECO:0000259" key="6">
    <source>
        <dbReference type="Pfam" id="PF10629"/>
    </source>
</evidence>
<evidence type="ECO:0000256" key="4">
    <source>
        <dbReference type="ARBA" id="ARBA00023273"/>
    </source>
</evidence>
<keyword evidence="3" id="KW-0206">Cytoskeleton</keyword>
<dbReference type="EMDB" id="EMD-29692"/>